<dbReference type="AlphaFoldDB" id="A0AAV2QPH4"/>
<dbReference type="Proteomes" id="UP001497623">
    <property type="component" value="Unassembled WGS sequence"/>
</dbReference>
<sequence>KVLMEEKTNWSDARERCHSEGLVLAEPDDTIAVPLTRFVLQRYGNGSFWANARLEGGKFIWQRSNKTLDINMRLRTPRQPVSGDQGSLGDCLSLSVSEEDWMNDTSLPYQPHDCSDIQLYPLCEKILQDKKTLKDSLLIFEENISTDMAKTETNISLRLDTIIQSLSTIQEAVGPVQESNSRNDPLLVLLEKKIKKLNKFEKKLSTTIDTIETGISTIKYR</sequence>
<reference evidence="2 3" key="1">
    <citation type="submission" date="2024-05" db="EMBL/GenBank/DDBJ databases">
        <authorList>
            <person name="Wallberg A."/>
        </authorList>
    </citation>
    <scope>NUCLEOTIDE SEQUENCE [LARGE SCALE GENOMIC DNA]</scope>
</reference>
<evidence type="ECO:0000259" key="1">
    <source>
        <dbReference type="PROSITE" id="PS50041"/>
    </source>
</evidence>
<evidence type="ECO:0000313" key="2">
    <source>
        <dbReference type="EMBL" id="CAL4092818.1"/>
    </source>
</evidence>
<gene>
    <name evidence="2" type="ORF">MNOR_LOCUS14663</name>
</gene>
<feature type="domain" description="C-type lectin" evidence="1">
    <location>
        <begin position="1"/>
        <end position="115"/>
    </location>
</feature>
<dbReference type="InterPro" id="IPR001304">
    <property type="entry name" value="C-type_lectin-like"/>
</dbReference>
<evidence type="ECO:0000313" key="3">
    <source>
        <dbReference type="Proteomes" id="UP001497623"/>
    </source>
</evidence>
<keyword evidence="3" id="KW-1185">Reference proteome</keyword>
<dbReference type="Gene3D" id="3.10.100.10">
    <property type="entry name" value="Mannose-Binding Protein A, subunit A"/>
    <property type="match status" value="1"/>
</dbReference>
<proteinExistence type="predicted"/>
<comment type="caution">
    <text evidence="2">The sequence shown here is derived from an EMBL/GenBank/DDBJ whole genome shotgun (WGS) entry which is preliminary data.</text>
</comment>
<accession>A0AAV2QPH4</accession>
<name>A0AAV2QPH4_MEGNR</name>
<dbReference type="InterPro" id="IPR016187">
    <property type="entry name" value="CTDL_fold"/>
</dbReference>
<dbReference type="PROSITE" id="PS50041">
    <property type="entry name" value="C_TYPE_LECTIN_2"/>
    <property type="match status" value="1"/>
</dbReference>
<dbReference type="InterPro" id="IPR016186">
    <property type="entry name" value="C-type_lectin-like/link_sf"/>
</dbReference>
<protein>
    <recommendedName>
        <fullName evidence="1">C-type lectin domain-containing protein</fullName>
    </recommendedName>
</protein>
<dbReference type="EMBL" id="CAXKWB010008863">
    <property type="protein sequence ID" value="CAL4092818.1"/>
    <property type="molecule type" value="Genomic_DNA"/>
</dbReference>
<feature type="non-terminal residue" evidence="2">
    <location>
        <position position="221"/>
    </location>
</feature>
<feature type="non-terminal residue" evidence="2">
    <location>
        <position position="1"/>
    </location>
</feature>
<dbReference type="SUPFAM" id="SSF56436">
    <property type="entry name" value="C-type lectin-like"/>
    <property type="match status" value="1"/>
</dbReference>
<dbReference type="CDD" id="cd00037">
    <property type="entry name" value="CLECT"/>
    <property type="match status" value="1"/>
</dbReference>
<organism evidence="2 3">
    <name type="scientific">Meganyctiphanes norvegica</name>
    <name type="common">Northern krill</name>
    <name type="synonym">Thysanopoda norvegica</name>
    <dbReference type="NCBI Taxonomy" id="48144"/>
    <lineage>
        <taxon>Eukaryota</taxon>
        <taxon>Metazoa</taxon>
        <taxon>Ecdysozoa</taxon>
        <taxon>Arthropoda</taxon>
        <taxon>Crustacea</taxon>
        <taxon>Multicrustacea</taxon>
        <taxon>Malacostraca</taxon>
        <taxon>Eumalacostraca</taxon>
        <taxon>Eucarida</taxon>
        <taxon>Euphausiacea</taxon>
        <taxon>Euphausiidae</taxon>
        <taxon>Meganyctiphanes</taxon>
    </lineage>
</organism>